<dbReference type="EMBL" id="QGTW01000006">
    <property type="protein sequence ID" value="PWW28313.1"/>
    <property type="molecule type" value="Genomic_DNA"/>
</dbReference>
<dbReference type="OrthoDB" id="573462at2"/>
<dbReference type="Pfam" id="PF03167">
    <property type="entry name" value="UDG"/>
    <property type="match status" value="1"/>
</dbReference>
<dbReference type="SUPFAM" id="SSF52141">
    <property type="entry name" value="Uracil-DNA glycosylase-like"/>
    <property type="match status" value="1"/>
</dbReference>
<gene>
    <name evidence="2" type="ORF">DFO73_106129</name>
</gene>
<dbReference type="AlphaFoldDB" id="A0A2V3A0N4"/>
<feature type="domain" description="Uracil-DNA glycosylase-like" evidence="1">
    <location>
        <begin position="50"/>
        <end position="229"/>
    </location>
</feature>
<dbReference type="InterPro" id="IPR005122">
    <property type="entry name" value="Uracil-DNA_glycosylase-like"/>
</dbReference>
<evidence type="ECO:0000313" key="2">
    <source>
        <dbReference type="EMBL" id="PWW28313.1"/>
    </source>
</evidence>
<comment type="caution">
    <text evidence="2">The sequence shown here is derived from an EMBL/GenBank/DDBJ whole genome shotgun (WGS) entry which is preliminary data.</text>
</comment>
<organism evidence="2 3">
    <name type="scientific">Cytobacillus oceanisediminis</name>
    <dbReference type="NCBI Taxonomy" id="665099"/>
    <lineage>
        <taxon>Bacteria</taxon>
        <taxon>Bacillati</taxon>
        <taxon>Bacillota</taxon>
        <taxon>Bacilli</taxon>
        <taxon>Bacillales</taxon>
        <taxon>Bacillaceae</taxon>
        <taxon>Cytobacillus</taxon>
    </lineage>
</organism>
<proteinExistence type="predicted"/>
<evidence type="ECO:0000259" key="1">
    <source>
        <dbReference type="Pfam" id="PF03167"/>
    </source>
</evidence>
<reference evidence="2 3" key="1">
    <citation type="submission" date="2018-05" db="EMBL/GenBank/DDBJ databases">
        <title>Freshwater and sediment microbial communities from various areas in North America, analyzing microbe dynamics in response to fracking.</title>
        <authorList>
            <person name="Lamendella R."/>
        </authorList>
    </citation>
    <scope>NUCLEOTIDE SEQUENCE [LARGE SCALE GENOMIC DNA]</scope>
    <source>
        <strain evidence="2 3">15_TX</strain>
    </source>
</reference>
<protein>
    <submittedName>
        <fullName evidence="2">Uracil DNA glycosylase superfamily protein</fullName>
    </submittedName>
</protein>
<evidence type="ECO:0000313" key="3">
    <source>
        <dbReference type="Proteomes" id="UP000247150"/>
    </source>
</evidence>
<dbReference type="RefSeq" id="WP_110065172.1">
    <property type="nucleotide sequence ID" value="NZ_QGTW01000006.1"/>
</dbReference>
<dbReference type="Proteomes" id="UP000247150">
    <property type="component" value="Unassembled WGS sequence"/>
</dbReference>
<name>A0A2V3A0N4_9BACI</name>
<accession>A0A2V3A0N4</accession>
<sequence length="248" mass="28032">MTHTLLPDFLPAIRTLNDSMPLTKEDLLSEEFLIKKHGELEMYYAPHNEYINNEARIIIVGITPGWSQMKIAYEHFVKGLAAEKEIKVVLRETKIAAGFAGAMRTNLISMLNQCGIPESLYINDSLALFNECRTLLHTTSVIKYPVFYKGKNYTGHQPGMLQSKLLAEYATKFFAEEIGEINKNALIIPLGKTVESIIRHLLADNKLAGHTILFGFPHPSGANGHRVRQFEKQKYSLAETVRKWSDQA</sequence>
<dbReference type="InterPro" id="IPR036895">
    <property type="entry name" value="Uracil-DNA_glycosylase-like_sf"/>
</dbReference>